<dbReference type="PaxDb" id="39947-A0A0P0XU95"/>
<evidence type="ECO:0000313" key="2">
    <source>
        <dbReference type="EMBL" id="BAT10855.1"/>
    </source>
</evidence>
<feature type="non-terminal residue" evidence="2">
    <location>
        <position position="372"/>
    </location>
</feature>
<reference evidence="2 3" key="3">
    <citation type="journal article" date="2013" name="Rice">
        <title>Improvement of the Oryza sativa Nipponbare reference genome using next generation sequence and optical map data.</title>
        <authorList>
            <person name="Kawahara Y."/>
            <person name="de la Bastide M."/>
            <person name="Hamilton J.P."/>
            <person name="Kanamori H."/>
            <person name="McCombie W.R."/>
            <person name="Ouyang S."/>
            <person name="Schwartz D.C."/>
            <person name="Tanaka T."/>
            <person name="Wu J."/>
            <person name="Zhou S."/>
            <person name="Childs K.L."/>
            <person name="Davidson R.M."/>
            <person name="Lin H."/>
            <person name="Quesada-Ocampo L."/>
            <person name="Vaillancourt B."/>
            <person name="Sakai H."/>
            <person name="Lee S.S."/>
            <person name="Kim J."/>
            <person name="Numa H."/>
            <person name="Itoh T."/>
            <person name="Buell C.R."/>
            <person name="Matsumoto T."/>
        </authorList>
    </citation>
    <scope>NUCLEOTIDE SEQUENCE [LARGE SCALE GENOMIC DNA]</scope>
    <source>
        <strain evidence="3">cv. Nipponbare</strain>
    </source>
</reference>
<feature type="region of interest" description="Disordered" evidence="1">
    <location>
        <begin position="140"/>
        <end position="176"/>
    </location>
</feature>
<name>A0A0P0XU95_ORYSJ</name>
<evidence type="ECO:0000256" key="1">
    <source>
        <dbReference type="SAM" id="MobiDB-lite"/>
    </source>
</evidence>
<feature type="region of interest" description="Disordered" evidence="1">
    <location>
        <begin position="199"/>
        <end position="223"/>
    </location>
</feature>
<dbReference type="EMBL" id="AP014966">
    <property type="protein sequence ID" value="BAT10855.1"/>
    <property type="molecule type" value="Genomic_DNA"/>
</dbReference>
<organism evidence="2 3">
    <name type="scientific">Oryza sativa subsp. japonica</name>
    <name type="common">Rice</name>
    <dbReference type="NCBI Taxonomy" id="39947"/>
    <lineage>
        <taxon>Eukaryota</taxon>
        <taxon>Viridiplantae</taxon>
        <taxon>Streptophyta</taxon>
        <taxon>Embryophyta</taxon>
        <taxon>Tracheophyta</taxon>
        <taxon>Spermatophyta</taxon>
        <taxon>Magnoliopsida</taxon>
        <taxon>Liliopsida</taxon>
        <taxon>Poales</taxon>
        <taxon>Poaceae</taxon>
        <taxon>BOP clade</taxon>
        <taxon>Oryzoideae</taxon>
        <taxon>Oryzeae</taxon>
        <taxon>Oryzinae</taxon>
        <taxon>Oryza</taxon>
        <taxon>Oryza sativa</taxon>
    </lineage>
</organism>
<feature type="compositionally biased region" description="Basic residues" evidence="1">
    <location>
        <begin position="316"/>
        <end position="337"/>
    </location>
</feature>
<reference evidence="3" key="1">
    <citation type="journal article" date="2005" name="Nature">
        <title>The map-based sequence of the rice genome.</title>
        <authorList>
            <consortium name="International rice genome sequencing project (IRGSP)"/>
            <person name="Matsumoto T."/>
            <person name="Wu J."/>
            <person name="Kanamori H."/>
            <person name="Katayose Y."/>
            <person name="Fujisawa M."/>
            <person name="Namiki N."/>
            <person name="Mizuno H."/>
            <person name="Yamamoto K."/>
            <person name="Antonio B.A."/>
            <person name="Baba T."/>
            <person name="Sakata K."/>
            <person name="Nagamura Y."/>
            <person name="Aoki H."/>
            <person name="Arikawa K."/>
            <person name="Arita K."/>
            <person name="Bito T."/>
            <person name="Chiden Y."/>
            <person name="Fujitsuka N."/>
            <person name="Fukunaka R."/>
            <person name="Hamada M."/>
            <person name="Harada C."/>
            <person name="Hayashi A."/>
            <person name="Hijishita S."/>
            <person name="Honda M."/>
            <person name="Hosokawa S."/>
            <person name="Ichikawa Y."/>
            <person name="Idonuma A."/>
            <person name="Iijima M."/>
            <person name="Ikeda M."/>
            <person name="Ikeno M."/>
            <person name="Ito K."/>
            <person name="Ito S."/>
            <person name="Ito T."/>
            <person name="Ito Y."/>
            <person name="Ito Y."/>
            <person name="Iwabuchi A."/>
            <person name="Kamiya K."/>
            <person name="Karasawa W."/>
            <person name="Kurita K."/>
            <person name="Katagiri S."/>
            <person name="Kikuta A."/>
            <person name="Kobayashi H."/>
            <person name="Kobayashi N."/>
            <person name="Machita K."/>
            <person name="Maehara T."/>
            <person name="Masukawa M."/>
            <person name="Mizubayashi T."/>
            <person name="Mukai Y."/>
            <person name="Nagasaki H."/>
            <person name="Nagata Y."/>
            <person name="Naito S."/>
            <person name="Nakashima M."/>
            <person name="Nakama Y."/>
            <person name="Nakamichi Y."/>
            <person name="Nakamura M."/>
            <person name="Meguro A."/>
            <person name="Negishi M."/>
            <person name="Ohta I."/>
            <person name="Ohta T."/>
            <person name="Okamoto M."/>
            <person name="Ono N."/>
            <person name="Saji S."/>
            <person name="Sakaguchi M."/>
            <person name="Sakai K."/>
            <person name="Shibata M."/>
            <person name="Shimokawa T."/>
            <person name="Song J."/>
            <person name="Takazaki Y."/>
            <person name="Terasawa K."/>
            <person name="Tsugane M."/>
            <person name="Tsuji K."/>
            <person name="Ueda S."/>
            <person name="Waki K."/>
            <person name="Yamagata H."/>
            <person name="Yamamoto M."/>
            <person name="Yamamoto S."/>
            <person name="Yamane H."/>
            <person name="Yoshiki S."/>
            <person name="Yoshihara R."/>
            <person name="Yukawa K."/>
            <person name="Zhong H."/>
            <person name="Yano M."/>
            <person name="Yuan Q."/>
            <person name="Ouyang S."/>
            <person name="Liu J."/>
            <person name="Jones K.M."/>
            <person name="Gansberger K."/>
            <person name="Moffat K."/>
            <person name="Hill J."/>
            <person name="Bera J."/>
            <person name="Fadrosh D."/>
            <person name="Jin S."/>
            <person name="Johri S."/>
            <person name="Kim M."/>
            <person name="Overton L."/>
            <person name="Reardon M."/>
            <person name="Tsitrin T."/>
            <person name="Vuong H."/>
            <person name="Weaver B."/>
            <person name="Ciecko A."/>
            <person name="Tallon L."/>
            <person name="Jackson J."/>
            <person name="Pai G."/>
            <person name="Aken S.V."/>
            <person name="Utterback T."/>
            <person name="Reidmuller S."/>
            <person name="Feldblyum T."/>
            <person name="Hsiao J."/>
            <person name="Zismann V."/>
            <person name="Iobst S."/>
            <person name="de Vazeille A.R."/>
            <person name="Buell C.R."/>
            <person name="Ying K."/>
            <person name="Li Y."/>
            <person name="Lu T."/>
            <person name="Huang Y."/>
            <person name="Zhao Q."/>
            <person name="Feng Q."/>
            <person name="Zhang L."/>
            <person name="Zhu J."/>
            <person name="Weng Q."/>
            <person name="Mu J."/>
            <person name="Lu Y."/>
            <person name="Fan D."/>
            <person name="Liu Y."/>
            <person name="Guan J."/>
            <person name="Zhang Y."/>
            <person name="Yu S."/>
            <person name="Liu X."/>
            <person name="Zhang Y."/>
            <person name="Hong G."/>
            <person name="Han B."/>
            <person name="Choisne N."/>
            <person name="Demange N."/>
            <person name="Orjeda G."/>
            <person name="Samain S."/>
            <person name="Cattolico L."/>
            <person name="Pelletier E."/>
            <person name="Couloux A."/>
            <person name="Segurens B."/>
            <person name="Wincker P."/>
            <person name="D'Hont A."/>
            <person name="Scarpelli C."/>
            <person name="Weissenbach J."/>
            <person name="Salanoubat M."/>
            <person name="Quetier F."/>
            <person name="Yu Y."/>
            <person name="Kim H.R."/>
            <person name="Rambo T."/>
            <person name="Currie J."/>
            <person name="Collura K."/>
            <person name="Luo M."/>
            <person name="Yang T."/>
            <person name="Ammiraju J.S.S."/>
            <person name="Engler F."/>
            <person name="Soderlund C."/>
            <person name="Wing R.A."/>
            <person name="Palmer L.E."/>
            <person name="de la Bastide M."/>
            <person name="Spiegel L."/>
            <person name="Nascimento L."/>
            <person name="Zutavern T."/>
            <person name="O'Shaughnessy A."/>
            <person name="Dike S."/>
            <person name="Dedhia N."/>
            <person name="Preston R."/>
            <person name="Balija V."/>
            <person name="McCombie W.R."/>
            <person name="Chow T."/>
            <person name="Chen H."/>
            <person name="Chung M."/>
            <person name="Chen C."/>
            <person name="Shaw J."/>
            <person name="Wu H."/>
            <person name="Hsiao K."/>
            <person name="Chao Y."/>
            <person name="Chu M."/>
            <person name="Cheng C."/>
            <person name="Hour A."/>
            <person name="Lee P."/>
            <person name="Lin S."/>
            <person name="Lin Y."/>
            <person name="Liou J."/>
            <person name="Liu S."/>
            <person name="Hsing Y."/>
            <person name="Raghuvanshi S."/>
            <person name="Mohanty A."/>
            <person name="Bharti A.K."/>
            <person name="Gaur A."/>
            <person name="Gupta V."/>
            <person name="Kumar D."/>
            <person name="Ravi V."/>
            <person name="Vij S."/>
            <person name="Kapur A."/>
            <person name="Khurana P."/>
            <person name="Khurana P."/>
            <person name="Khurana J.P."/>
            <person name="Tyagi A.K."/>
            <person name="Gaikwad K."/>
            <person name="Singh A."/>
            <person name="Dalal V."/>
            <person name="Srivastava S."/>
            <person name="Dixit A."/>
            <person name="Pal A.K."/>
            <person name="Ghazi I.A."/>
            <person name="Yadav M."/>
            <person name="Pandit A."/>
            <person name="Bhargava A."/>
            <person name="Sureshbabu K."/>
            <person name="Batra K."/>
            <person name="Sharma T.R."/>
            <person name="Mohapatra T."/>
            <person name="Singh N.K."/>
            <person name="Messing J."/>
            <person name="Nelson A.B."/>
            <person name="Fuks G."/>
            <person name="Kavchok S."/>
            <person name="Keizer G."/>
            <person name="Linton E."/>
            <person name="Llaca V."/>
            <person name="Song R."/>
            <person name="Tanyolac B."/>
            <person name="Young S."/>
            <person name="Ho-Il K."/>
            <person name="Hahn J.H."/>
            <person name="Sangsakoo G."/>
            <person name="Vanavichit A."/>
            <person name="de Mattos Luiz.A.T."/>
            <person name="Zimmer P.D."/>
            <person name="Malone G."/>
            <person name="Dellagostin O."/>
            <person name="de Oliveira A.C."/>
            <person name="Bevan M."/>
            <person name="Bancroft I."/>
            <person name="Minx P."/>
            <person name="Cordum H."/>
            <person name="Wilson R."/>
            <person name="Cheng Z."/>
            <person name="Jin W."/>
            <person name="Jiang J."/>
            <person name="Leong S.A."/>
            <person name="Iwama H."/>
            <person name="Gojobori T."/>
            <person name="Itoh T."/>
            <person name="Niimura Y."/>
            <person name="Fujii Y."/>
            <person name="Habara T."/>
            <person name="Sakai H."/>
            <person name="Sato Y."/>
            <person name="Wilson G."/>
            <person name="Kumar K."/>
            <person name="McCouch S."/>
            <person name="Juretic N."/>
            <person name="Hoen D."/>
            <person name="Wright S."/>
            <person name="Bruskiewich R."/>
            <person name="Bureau T."/>
            <person name="Miyao A."/>
            <person name="Hirochika H."/>
            <person name="Nishikawa T."/>
            <person name="Kadowaki K."/>
            <person name="Sugiura M."/>
            <person name="Burr B."/>
            <person name="Sasaki T."/>
        </authorList>
    </citation>
    <scope>NUCLEOTIDE SEQUENCE [LARGE SCALE GENOMIC DNA]</scope>
    <source>
        <strain evidence="3">cv. Nipponbare</strain>
    </source>
</reference>
<feature type="compositionally biased region" description="Basic residues" evidence="1">
    <location>
        <begin position="277"/>
        <end position="295"/>
    </location>
</feature>
<feature type="compositionally biased region" description="Basic and acidic residues" evidence="1">
    <location>
        <begin position="199"/>
        <end position="220"/>
    </location>
</feature>
<protein>
    <submittedName>
        <fullName evidence="2">Os10g0416350 protein</fullName>
    </submittedName>
</protein>
<sequence>MGRTRGPRVVMLVLRASPATTMSSLERETPTSPASSSSWVTHPKLWSWAPRWVRTVWISWYLARPRRSAARLERRIAAPPTRNRVLVTSIGRLLPMYAFRVMFSVLTTSAIIDGVYLEEALGEINGDDAGAASHAAEVVGDDAGAHPVAVDDERGEGGRRGEEAGVEDEHADVGRRDAGLAEHLVDDAEDDGVRLLPRRAEAHVHGEADQRRREVGRLPEPRPLQHPLLERHALAAEPPAPPEVGDRLGARRLVLPRRLVAGEVDEVDGARAGRGVGVRRQRRRPARHRQRRRARAQLAGEVGPQRARPAHGASAGRRRRQQRRQPRRRRHQRRHRHDVGEVAHGAAEQHAGVVLGRQLHRPHQLPVHCYHQ</sequence>
<dbReference type="Gramene" id="Os10t0416350-00">
    <property type="protein sequence ID" value="Os10t0416350-00"/>
    <property type="gene ID" value="Os10g0416350"/>
</dbReference>
<keyword evidence="3" id="KW-1185">Reference proteome</keyword>
<reference evidence="2 3" key="2">
    <citation type="journal article" date="2013" name="Plant Cell Physiol.">
        <title>Rice Annotation Project Database (RAP-DB): an integrative and interactive database for rice genomics.</title>
        <authorList>
            <person name="Sakai H."/>
            <person name="Lee S.S."/>
            <person name="Tanaka T."/>
            <person name="Numa H."/>
            <person name="Kim J."/>
            <person name="Kawahara Y."/>
            <person name="Wakimoto H."/>
            <person name="Yang C.C."/>
            <person name="Iwamoto M."/>
            <person name="Abe T."/>
            <person name="Yamada Y."/>
            <person name="Muto A."/>
            <person name="Inokuchi H."/>
            <person name="Ikemura T."/>
            <person name="Matsumoto T."/>
            <person name="Sasaki T."/>
            <person name="Itoh T."/>
        </authorList>
    </citation>
    <scope>NUCLEOTIDE SEQUENCE [LARGE SCALE GENOMIC DNA]</scope>
    <source>
        <strain evidence="3">cv. Nipponbare</strain>
    </source>
</reference>
<dbReference type="Proteomes" id="UP000059680">
    <property type="component" value="Chromosome 10"/>
</dbReference>
<accession>A0A0P0XU95</accession>
<proteinExistence type="predicted"/>
<dbReference type="AlphaFoldDB" id="A0A0P0XU95"/>
<dbReference type="InParanoid" id="A0A0P0XU95"/>
<feature type="region of interest" description="Disordered" evidence="1">
    <location>
        <begin position="275"/>
        <end position="347"/>
    </location>
</feature>
<feature type="compositionally biased region" description="Low complexity" evidence="1">
    <location>
        <begin position="296"/>
        <end position="315"/>
    </location>
</feature>
<feature type="compositionally biased region" description="Basic and acidic residues" evidence="1">
    <location>
        <begin position="149"/>
        <end position="176"/>
    </location>
</feature>
<gene>
    <name evidence="2" type="ordered locus">Os10g0416350</name>
    <name evidence="2" type="ORF">OSNPB_100416350</name>
</gene>
<evidence type="ECO:0000313" key="3">
    <source>
        <dbReference type="Proteomes" id="UP000059680"/>
    </source>
</evidence>